<dbReference type="AlphaFoldDB" id="A0A183GSJ7"/>
<proteinExistence type="predicted"/>
<evidence type="ECO:0000313" key="1">
    <source>
        <dbReference type="Proteomes" id="UP000050761"/>
    </source>
</evidence>
<keyword evidence="1" id="KW-1185">Reference proteome</keyword>
<name>A0A183GSJ7_HELPZ</name>
<reference evidence="2" key="1">
    <citation type="submission" date="2019-09" db="UniProtKB">
        <authorList>
            <consortium name="WormBaseParasite"/>
        </authorList>
    </citation>
    <scope>IDENTIFICATION</scope>
</reference>
<evidence type="ECO:0000313" key="2">
    <source>
        <dbReference type="WBParaSite" id="HPBE_0002566701-mRNA-1"/>
    </source>
</evidence>
<dbReference type="WBParaSite" id="HPBE_0002566701-mRNA-1">
    <property type="protein sequence ID" value="HPBE_0002566701-mRNA-1"/>
    <property type="gene ID" value="HPBE_0002566701"/>
</dbReference>
<sequence length="35" mass="4346">LCHQAVRRRRLVHFDRRPPVFDRRREEAGTTMVRQ</sequence>
<dbReference type="Proteomes" id="UP000050761">
    <property type="component" value="Unassembled WGS sequence"/>
</dbReference>
<accession>A0A183GSJ7</accession>
<organism evidence="1 2">
    <name type="scientific">Heligmosomoides polygyrus</name>
    <name type="common">Parasitic roundworm</name>
    <dbReference type="NCBI Taxonomy" id="6339"/>
    <lineage>
        <taxon>Eukaryota</taxon>
        <taxon>Metazoa</taxon>
        <taxon>Ecdysozoa</taxon>
        <taxon>Nematoda</taxon>
        <taxon>Chromadorea</taxon>
        <taxon>Rhabditida</taxon>
        <taxon>Rhabditina</taxon>
        <taxon>Rhabditomorpha</taxon>
        <taxon>Strongyloidea</taxon>
        <taxon>Heligmosomidae</taxon>
        <taxon>Heligmosomoides</taxon>
    </lineage>
</organism>
<protein>
    <submittedName>
        <fullName evidence="2">ABC transporter ATP-binding protein</fullName>
    </submittedName>
</protein>